<accession>A0ABQ6MLD5</accession>
<dbReference type="InterPro" id="IPR002109">
    <property type="entry name" value="Glutaredoxin"/>
</dbReference>
<keyword evidence="5" id="KW-0472">Membrane</keyword>
<dbReference type="InterPro" id="IPR011899">
    <property type="entry name" value="Glutaredoxin_euk/vir"/>
</dbReference>
<keyword evidence="5" id="KW-1133">Transmembrane helix</keyword>
<dbReference type="InterPro" id="IPR011767">
    <property type="entry name" value="GLR_AS"/>
</dbReference>
<gene>
    <name evidence="7" type="ORF">TeGR_g12378</name>
</gene>
<dbReference type="PRINTS" id="PR00160">
    <property type="entry name" value="GLUTAREDOXIN"/>
</dbReference>
<dbReference type="Proteomes" id="UP001165060">
    <property type="component" value="Unassembled WGS sequence"/>
</dbReference>
<keyword evidence="5" id="KW-0812">Transmembrane</keyword>
<feature type="transmembrane region" description="Helical" evidence="5">
    <location>
        <begin position="65"/>
        <end position="83"/>
    </location>
</feature>
<dbReference type="PROSITE" id="PS00195">
    <property type="entry name" value="GLUTAREDOXIN_1"/>
    <property type="match status" value="1"/>
</dbReference>
<evidence type="ECO:0000256" key="1">
    <source>
        <dbReference type="ARBA" id="ARBA00022448"/>
    </source>
</evidence>
<dbReference type="Gene3D" id="3.40.30.10">
    <property type="entry name" value="Glutaredoxin"/>
    <property type="match status" value="1"/>
</dbReference>
<proteinExistence type="predicted"/>
<comment type="caution">
    <text evidence="7">The sequence shown here is derived from an EMBL/GenBank/DDBJ whole genome shotgun (WGS) entry which is preliminary data.</text>
</comment>
<dbReference type="PANTHER" id="PTHR45694">
    <property type="entry name" value="GLUTAREDOXIN 2"/>
    <property type="match status" value="1"/>
</dbReference>
<evidence type="ECO:0000259" key="6">
    <source>
        <dbReference type="Pfam" id="PF00462"/>
    </source>
</evidence>
<organism evidence="7 8">
    <name type="scientific">Tetraparma gracilis</name>
    <dbReference type="NCBI Taxonomy" id="2962635"/>
    <lineage>
        <taxon>Eukaryota</taxon>
        <taxon>Sar</taxon>
        <taxon>Stramenopiles</taxon>
        <taxon>Ochrophyta</taxon>
        <taxon>Bolidophyceae</taxon>
        <taxon>Parmales</taxon>
        <taxon>Triparmaceae</taxon>
        <taxon>Tetraparma</taxon>
    </lineage>
</organism>
<keyword evidence="2" id="KW-0249">Electron transport</keyword>
<evidence type="ECO:0000256" key="4">
    <source>
        <dbReference type="ARBA" id="ARBA00023284"/>
    </source>
</evidence>
<dbReference type="PANTHER" id="PTHR45694:SF5">
    <property type="entry name" value="GLUTAREDOXIN 2"/>
    <property type="match status" value="1"/>
</dbReference>
<sequence length="380" mass="41936">MASEKKETLQKPLLGTETTPPVHAVEVDDVDADDRRTMIISLCTALVIGLIGGTVSAAGRTLGHWLSLGTTGLMMVLVWGFIFSKAKLRKQNAAAGWWHWYGPTVLVGVAACMIMAEPIRHILQDIGLWEECGANDAFPRVNQTWNDGCTWSSSQYKCQNLCYVQTWDGDCGPNGEGCGGAVDLSIYYDENEIKELLFNTTADDQCHCIDDDKESWSNLSTIGIIFTLSFTYIGFFLLTTGVMWNAQIVQKLGKVRSQYRALRDPEYARKLKLEAQGEVPYVRDMIARHDLLMFSKTTCPFCFKAKEALDKECKGEYEVVELDLMDNASAIQDALKIVTGGRTVPRVFVGGEFIGGGDDTVEKGQSGELGRLVQAAKGRV</sequence>
<evidence type="ECO:0000256" key="2">
    <source>
        <dbReference type="ARBA" id="ARBA00022982"/>
    </source>
</evidence>
<feature type="transmembrane region" description="Helical" evidence="5">
    <location>
        <begin position="39"/>
        <end position="59"/>
    </location>
</feature>
<feature type="transmembrane region" description="Helical" evidence="5">
    <location>
        <begin position="222"/>
        <end position="246"/>
    </location>
</feature>
<evidence type="ECO:0000256" key="3">
    <source>
        <dbReference type="ARBA" id="ARBA00023157"/>
    </source>
</evidence>
<dbReference type="InterPro" id="IPR036249">
    <property type="entry name" value="Thioredoxin-like_sf"/>
</dbReference>
<dbReference type="NCBIfam" id="TIGR02180">
    <property type="entry name" value="GRX_euk"/>
    <property type="match status" value="1"/>
</dbReference>
<feature type="transmembrane region" description="Helical" evidence="5">
    <location>
        <begin position="95"/>
        <end position="116"/>
    </location>
</feature>
<dbReference type="PROSITE" id="PS51354">
    <property type="entry name" value="GLUTAREDOXIN_2"/>
    <property type="match status" value="1"/>
</dbReference>
<dbReference type="CDD" id="cd03419">
    <property type="entry name" value="GRX_GRXh_1_2_like"/>
    <property type="match status" value="1"/>
</dbReference>
<keyword evidence="8" id="KW-1185">Reference proteome</keyword>
<protein>
    <recommendedName>
        <fullName evidence="6">Glutaredoxin domain-containing protein</fullName>
    </recommendedName>
</protein>
<evidence type="ECO:0000313" key="7">
    <source>
        <dbReference type="EMBL" id="GMI28533.1"/>
    </source>
</evidence>
<name>A0ABQ6MLD5_9STRA</name>
<keyword evidence="4" id="KW-0676">Redox-active center</keyword>
<evidence type="ECO:0000313" key="8">
    <source>
        <dbReference type="Proteomes" id="UP001165060"/>
    </source>
</evidence>
<keyword evidence="3" id="KW-1015">Disulfide bond</keyword>
<dbReference type="Pfam" id="PF00462">
    <property type="entry name" value="Glutaredoxin"/>
    <property type="match status" value="1"/>
</dbReference>
<dbReference type="EMBL" id="BRYB01000362">
    <property type="protein sequence ID" value="GMI28533.1"/>
    <property type="molecule type" value="Genomic_DNA"/>
</dbReference>
<evidence type="ECO:0000256" key="5">
    <source>
        <dbReference type="SAM" id="Phobius"/>
    </source>
</evidence>
<feature type="domain" description="Glutaredoxin" evidence="6">
    <location>
        <begin position="292"/>
        <end position="354"/>
    </location>
</feature>
<reference evidence="7 8" key="1">
    <citation type="journal article" date="2023" name="Commun. Biol.">
        <title>Genome analysis of Parmales, the sister group of diatoms, reveals the evolutionary specialization of diatoms from phago-mixotrophs to photoautotrophs.</title>
        <authorList>
            <person name="Ban H."/>
            <person name="Sato S."/>
            <person name="Yoshikawa S."/>
            <person name="Yamada K."/>
            <person name="Nakamura Y."/>
            <person name="Ichinomiya M."/>
            <person name="Sato N."/>
            <person name="Blanc-Mathieu R."/>
            <person name="Endo H."/>
            <person name="Kuwata A."/>
            <person name="Ogata H."/>
        </authorList>
    </citation>
    <scope>NUCLEOTIDE SEQUENCE [LARGE SCALE GENOMIC DNA]</scope>
</reference>
<dbReference type="InterPro" id="IPR014025">
    <property type="entry name" value="Glutaredoxin_subgr"/>
</dbReference>
<keyword evidence="1" id="KW-0813">Transport</keyword>
<dbReference type="SUPFAM" id="SSF52833">
    <property type="entry name" value="Thioredoxin-like"/>
    <property type="match status" value="1"/>
</dbReference>